<reference evidence="2" key="1">
    <citation type="submission" date="2020-11" db="EMBL/GenBank/DDBJ databases">
        <authorList>
            <consortium name="DOE Joint Genome Institute"/>
            <person name="Ahrendt S."/>
            <person name="Riley R."/>
            <person name="Andreopoulos W."/>
            <person name="LaButti K."/>
            <person name="Pangilinan J."/>
            <person name="Ruiz-duenas F.J."/>
            <person name="Barrasa J.M."/>
            <person name="Sanchez-Garcia M."/>
            <person name="Camarero S."/>
            <person name="Miyauchi S."/>
            <person name="Serrano A."/>
            <person name="Linde D."/>
            <person name="Babiker R."/>
            <person name="Drula E."/>
            <person name="Ayuso-Fernandez I."/>
            <person name="Pacheco R."/>
            <person name="Padilla G."/>
            <person name="Ferreira P."/>
            <person name="Barriuso J."/>
            <person name="Kellner H."/>
            <person name="Castanera R."/>
            <person name="Alfaro M."/>
            <person name="Ramirez L."/>
            <person name="Pisabarro A.G."/>
            <person name="Kuo A."/>
            <person name="Tritt A."/>
            <person name="Lipzen A."/>
            <person name="He G."/>
            <person name="Yan M."/>
            <person name="Ng V."/>
            <person name="Cullen D."/>
            <person name="Martin F."/>
            <person name="Rosso M.-N."/>
            <person name="Henrissat B."/>
            <person name="Hibbett D."/>
            <person name="Martinez A.T."/>
            <person name="Grigoriev I.V."/>
        </authorList>
    </citation>
    <scope>NUCLEOTIDE SEQUENCE</scope>
    <source>
        <strain evidence="2">AH 44721</strain>
    </source>
</reference>
<name>A0A9P5TFK9_GYMJU</name>
<organism evidence="2 3">
    <name type="scientific">Gymnopilus junonius</name>
    <name type="common">Spectacular rustgill mushroom</name>
    <name type="synonym">Gymnopilus spectabilis subsp. junonius</name>
    <dbReference type="NCBI Taxonomy" id="109634"/>
    <lineage>
        <taxon>Eukaryota</taxon>
        <taxon>Fungi</taxon>
        <taxon>Dikarya</taxon>
        <taxon>Basidiomycota</taxon>
        <taxon>Agaricomycotina</taxon>
        <taxon>Agaricomycetes</taxon>
        <taxon>Agaricomycetidae</taxon>
        <taxon>Agaricales</taxon>
        <taxon>Agaricineae</taxon>
        <taxon>Hymenogastraceae</taxon>
        <taxon>Gymnopilus</taxon>
    </lineage>
</organism>
<keyword evidence="1" id="KW-0812">Transmembrane</keyword>
<dbReference type="EMBL" id="JADNYJ010000303">
    <property type="protein sequence ID" value="KAF8871493.1"/>
    <property type="molecule type" value="Genomic_DNA"/>
</dbReference>
<keyword evidence="1" id="KW-0472">Membrane</keyword>
<feature type="transmembrane region" description="Helical" evidence="1">
    <location>
        <begin position="12"/>
        <end position="33"/>
    </location>
</feature>
<accession>A0A9P5TFK9</accession>
<evidence type="ECO:0000256" key="1">
    <source>
        <dbReference type="SAM" id="Phobius"/>
    </source>
</evidence>
<comment type="caution">
    <text evidence="2">The sequence shown here is derived from an EMBL/GenBank/DDBJ whole genome shotgun (WGS) entry which is preliminary data.</text>
</comment>
<evidence type="ECO:0000313" key="2">
    <source>
        <dbReference type="EMBL" id="KAF8871493.1"/>
    </source>
</evidence>
<feature type="non-terminal residue" evidence="2">
    <location>
        <position position="219"/>
    </location>
</feature>
<protein>
    <submittedName>
        <fullName evidence="2">Uncharacterized protein</fullName>
    </submittedName>
</protein>
<sequence length="219" mass="24809">QTGVRWSELARLLYFDMFTVSLSTLCTIFSCLIKEHFTGILGIGHKSTSEKPLSKIWQDIEQLLTPSWIASVLTNLGSAGHRKLKADQWQVLGTVHLPITLIKLWAVIGREDVHSSHCHSILEATMSLVSAVIVAMSHSIPAANAAEYHNHMVQYLDGIKHLFPNYRLHPNHHMALHLDQFLLLFGPVHGWWTFPFKWMIGAVQQMPHNGKPGMFSKYL</sequence>
<evidence type="ECO:0000313" key="3">
    <source>
        <dbReference type="Proteomes" id="UP000724874"/>
    </source>
</evidence>
<dbReference type="AlphaFoldDB" id="A0A9P5TFK9"/>
<gene>
    <name evidence="2" type="ORF">CPB84DRAFT_1692151</name>
</gene>
<keyword evidence="1" id="KW-1133">Transmembrane helix</keyword>
<dbReference type="OrthoDB" id="3247418at2759"/>
<dbReference type="Proteomes" id="UP000724874">
    <property type="component" value="Unassembled WGS sequence"/>
</dbReference>
<proteinExistence type="predicted"/>
<keyword evidence="3" id="KW-1185">Reference proteome</keyword>